<accession>A0A844GT28</accession>
<dbReference type="Proteomes" id="UP000437131">
    <property type="component" value="Unassembled WGS sequence"/>
</dbReference>
<evidence type="ECO:0000313" key="8">
    <source>
        <dbReference type="Proteomes" id="UP000437131"/>
    </source>
</evidence>
<dbReference type="AlphaFoldDB" id="A0A844GT28"/>
<dbReference type="GO" id="GO:0019290">
    <property type="term" value="P:siderophore biosynthetic process"/>
    <property type="evidence" value="ECO:0007669"/>
    <property type="project" value="InterPro"/>
</dbReference>
<comment type="caution">
    <text evidence="7">The sequence shown here is derived from an EMBL/GenBank/DDBJ whole genome shotgun (WGS) entry which is preliminary data.</text>
</comment>
<keyword evidence="4" id="KW-0046">Antibiotic resistance</keyword>
<reference evidence="7 8" key="1">
    <citation type="submission" date="2019-11" db="EMBL/GenBank/DDBJ databases">
        <title>Isolation of a new High Light Tolerant Cyanobacteria.</title>
        <authorList>
            <person name="Dobson Z."/>
            <person name="Vaughn N."/>
            <person name="Vaughn M."/>
            <person name="Fromme P."/>
            <person name="Mazor Y."/>
        </authorList>
    </citation>
    <scope>NUCLEOTIDE SEQUENCE [LARGE SCALE GENOMIC DNA]</scope>
    <source>
        <strain evidence="7 8">0216</strain>
    </source>
</reference>
<dbReference type="InterPro" id="IPR000182">
    <property type="entry name" value="GNAT_dom"/>
</dbReference>
<proteinExistence type="predicted"/>
<dbReference type="InterPro" id="IPR016181">
    <property type="entry name" value="Acyl_CoA_acyltransferase"/>
</dbReference>
<dbReference type="Pfam" id="PF13523">
    <property type="entry name" value="Acetyltransf_8"/>
    <property type="match status" value="1"/>
</dbReference>
<evidence type="ECO:0000256" key="2">
    <source>
        <dbReference type="ARBA" id="ARBA00004924"/>
    </source>
</evidence>
<evidence type="ECO:0000259" key="6">
    <source>
        <dbReference type="PROSITE" id="PS51186"/>
    </source>
</evidence>
<evidence type="ECO:0000313" key="7">
    <source>
        <dbReference type="EMBL" id="MTF39160.1"/>
    </source>
</evidence>
<dbReference type="SUPFAM" id="SSF55729">
    <property type="entry name" value="Acyl-CoA N-acyltransferases (Nat)"/>
    <property type="match status" value="1"/>
</dbReference>
<dbReference type="GO" id="GO:0016410">
    <property type="term" value="F:N-acyltransferase activity"/>
    <property type="evidence" value="ECO:0007669"/>
    <property type="project" value="TreeGrafter"/>
</dbReference>
<sequence length="203" mass="23873">MSKSILTRKENFTIYDRTIDKEISFRPVTLTEDLQRIHQWMNCPHVIPFWKLNFSLEKMHAHLTKAIADPHQTLYIGSLNGVPMSYWESYWAMDDIIANYYPAEKFDQGIHLLIGDTQFLGQGLALPLLRAMTMFQFQTPETQKIMTEPDARNQKMIHIFKKCGFEFQKEIDLPDKTGALMKCDRTKFEKLWDQNIFSPANFD</sequence>
<protein>
    <recommendedName>
        <fullName evidence="3">Lysine N-acyltransferase MbtK</fullName>
    </recommendedName>
    <alternativeName>
        <fullName evidence="5">Mycobactin synthase protein K</fullName>
    </alternativeName>
</protein>
<evidence type="ECO:0000256" key="5">
    <source>
        <dbReference type="ARBA" id="ARBA00031122"/>
    </source>
</evidence>
<comment type="function">
    <text evidence="1">Acyltransferase required for the direct transfer of medium- to long-chain fatty acyl moieties from a carrier protein (MbtL) on to the epsilon-amino group of lysine residue in the mycobactin core.</text>
</comment>
<dbReference type="EMBL" id="WMIA01000010">
    <property type="protein sequence ID" value="MTF39160.1"/>
    <property type="molecule type" value="Genomic_DNA"/>
</dbReference>
<keyword evidence="7" id="KW-0808">Transferase</keyword>
<name>A0A844GT28_9CHRO</name>
<dbReference type="Gene3D" id="3.40.630.30">
    <property type="match status" value="1"/>
</dbReference>
<dbReference type="PROSITE" id="PS51186">
    <property type="entry name" value="GNAT"/>
    <property type="match status" value="1"/>
</dbReference>
<gene>
    <name evidence="7" type="ORF">GGC33_09490</name>
</gene>
<dbReference type="SMART" id="SM01006">
    <property type="entry name" value="AlcB"/>
    <property type="match status" value="1"/>
</dbReference>
<dbReference type="RefSeq" id="WP_155083880.1">
    <property type="nucleotide sequence ID" value="NZ_WMIA01000010.1"/>
</dbReference>
<evidence type="ECO:0000256" key="3">
    <source>
        <dbReference type="ARBA" id="ARBA00020586"/>
    </source>
</evidence>
<dbReference type="GO" id="GO:0046677">
    <property type="term" value="P:response to antibiotic"/>
    <property type="evidence" value="ECO:0007669"/>
    <property type="project" value="UniProtKB-KW"/>
</dbReference>
<feature type="domain" description="N-acetyltransferase" evidence="6">
    <location>
        <begin position="23"/>
        <end position="186"/>
    </location>
</feature>
<dbReference type="InterPro" id="IPR019432">
    <property type="entry name" value="Acyltransferase_MbtK/IucB-like"/>
</dbReference>
<organism evidence="7 8">
    <name type="scientific">Cyanobacterium aponinum 0216</name>
    <dbReference type="NCBI Taxonomy" id="2676140"/>
    <lineage>
        <taxon>Bacteria</taxon>
        <taxon>Bacillati</taxon>
        <taxon>Cyanobacteriota</taxon>
        <taxon>Cyanophyceae</taxon>
        <taxon>Oscillatoriophycideae</taxon>
        <taxon>Chroococcales</taxon>
        <taxon>Geminocystaceae</taxon>
        <taxon>Cyanobacterium</taxon>
    </lineage>
</organism>
<dbReference type="PANTHER" id="PTHR31438">
    <property type="entry name" value="LYSINE N-ACYLTRANSFERASE C17G9.06C-RELATED"/>
    <property type="match status" value="1"/>
</dbReference>
<comment type="pathway">
    <text evidence="2">Siderophore biosynthesis.</text>
</comment>
<dbReference type="PANTHER" id="PTHR31438:SF1">
    <property type="entry name" value="LYSINE N-ACYLTRANSFERASE C17G9.06C-RELATED"/>
    <property type="match status" value="1"/>
</dbReference>
<evidence type="ECO:0000256" key="1">
    <source>
        <dbReference type="ARBA" id="ARBA00003818"/>
    </source>
</evidence>
<evidence type="ECO:0000256" key="4">
    <source>
        <dbReference type="ARBA" id="ARBA00023251"/>
    </source>
</evidence>